<protein>
    <submittedName>
        <fullName evidence="1">Uncharacterized protein</fullName>
    </submittedName>
</protein>
<proteinExistence type="predicted"/>
<reference evidence="1" key="1">
    <citation type="submission" date="2020-03" db="EMBL/GenBank/DDBJ databases">
        <title>The deep terrestrial virosphere.</title>
        <authorList>
            <person name="Holmfeldt K."/>
            <person name="Nilsson E."/>
            <person name="Simone D."/>
            <person name="Lopez-Fernandez M."/>
            <person name="Wu X."/>
            <person name="de Brujin I."/>
            <person name="Lundin D."/>
            <person name="Andersson A."/>
            <person name="Bertilsson S."/>
            <person name="Dopson M."/>
        </authorList>
    </citation>
    <scope>NUCLEOTIDE SEQUENCE</scope>
    <source>
        <strain evidence="1">MM171B00540</strain>
    </source>
</reference>
<dbReference type="EMBL" id="MT143864">
    <property type="protein sequence ID" value="QJB03864.1"/>
    <property type="molecule type" value="Genomic_DNA"/>
</dbReference>
<sequence>MKVYILVDDQKIVRCMASDECNLHKDKLSMKKYHVEREGTIGDEYDSKAKKWIARPENYPSPSGKEQNEMKINQEIRRTAIESLKSTGQLPPDYE</sequence>
<evidence type="ECO:0000313" key="1">
    <source>
        <dbReference type="EMBL" id="QJB03864.1"/>
    </source>
</evidence>
<name>A0A6M3M956_9ZZZZ</name>
<accession>A0A6M3M956</accession>
<gene>
    <name evidence="1" type="ORF">MM171B00540_0003</name>
</gene>
<organism evidence="1">
    <name type="scientific">viral metagenome</name>
    <dbReference type="NCBI Taxonomy" id="1070528"/>
    <lineage>
        <taxon>unclassified sequences</taxon>
        <taxon>metagenomes</taxon>
        <taxon>organismal metagenomes</taxon>
    </lineage>
</organism>
<dbReference type="AlphaFoldDB" id="A0A6M3M956"/>